<reference evidence="3" key="1">
    <citation type="journal article" date="2019" name="Int. J. Syst. Evol. Microbiol.">
        <title>The Global Catalogue of Microorganisms (GCM) 10K type strain sequencing project: providing services to taxonomists for standard genome sequencing and annotation.</title>
        <authorList>
            <consortium name="The Broad Institute Genomics Platform"/>
            <consortium name="The Broad Institute Genome Sequencing Center for Infectious Disease"/>
            <person name="Wu L."/>
            <person name="Ma J."/>
        </authorList>
    </citation>
    <scope>NUCLEOTIDE SEQUENCE [LARGE SCALE GENOMIC DNA]</scope>
    <source>
        <strain evidence="3">KCTC 12848</strain>
    </source>
</reference>
<comment type="caution">
    <text evidence="2">The sequence shown here is derived from an EMBL/GenBank/DDBJ whole genome shotgun (WGS) entry which is preliminary data.</text>
</comment>
<keyword evidence="1" id="KW-0472">Membrane</keyword>
<dbReference type="Pfam" id="PF04246">
    <property type="entry name" value="RseC_MucC"/>
    <property type="match status" value="1"/>
</dbReference>
<accession>A0ABW5EGC5</accession>
<dbReference type="PIRSF" id="PIRSF004923">
    <property type="entry name" value="RseC"/>
    <property type="match status" value="1"/>
</dbReference>
<keyword evidence="3" id="KW-1185">Reference proteome</keyword>
<dbReference type="Proteomes" id="UP001597425">
    <property type="component" value="Unassembled WGS sequence"/>
</dbReference>
<gene>
    <name evidence="2" type="ORF">ACFSKX_14680</name>
</gene>
<dbReference type="RefSeq" id="WP_265721315.1">
    <property type="nucleotide sequence ID" value="NZ_JAPIVK010000010.1"/>
</dbReference>
<dbReference type="PANTHER" id="PTHR35867">
    <property type="entry name" value="PROTEIN RSEC"/>
    <property type="match status" value="1"/>
</dbReference>
<evidence type="ECO:0000256" key="1">
    <source>
        <dbReference type="SAM" id="Phobius"/>
    </source>
</evidence>
<organism evidence="2 3">
    <name type="scientific">Microbulbifer halophilus</name>
    <dbReference type="NCBI Taxonomy" id="453963"/>
    <lineage>
        <taxon>Bacteria</taxon>
        <taxon>Pseudomonadati</taxon>
        <taxon>Pseudomonadota</taxon>
        <taxon>Gammaproteobacteria</taxon>
        <taxon>Cellvibrionales</taxon>
        <taxon>Microbulbiferaceae</taxon>
        <taxon>Microbulbifer</taxon>
    </lineage>
</organism>
<name>A0ABW5EGC5_9GAMM</name>
<dbReference type="InterPro" id="IPR007359">
    <property type="entry name" value="SigmaE_reg_RseC_MucC"/>
</dbReference>
<evidence type="ECO:0000313" key="3">
    <source>
        <dbReference type="Proteomes" id="UP001597425"/>
    </source>
</evidence>
<evidence type="ECO:0000313" key="2">
    <source>
        <dbReference type="EMBL" id="MFD2311670.1"/>
    </source>
</evidence>
<protein>
    <submittedName>
        <fullName evidence="2">SoxR reducing system RseC family protein</fullName>
    </submittedName>
</protein>
<dbReference type="PANTHER" id="PTHR35867:SF1">
    <property type="entry name" value="PROTEIN RSEC"/>
    <property type="match status" value="1"/>
</dbReference>
<sequence>MLEERGRVVAIESGAIWVETVQRSGCHGCSARSGCGTGLLGDYFSSASRIRVALNSWDSEDISLNDTAVIGIGENTLASSALLIYLLPLFALVLAALAGDAVAGEAGAIAGGAIGLLCGAALVRRHSRRHAADPAYAPMLLRVERSPDLPDSNLYRAL</sequence>
<keyword evidence="1" id="KW-0812">Transmembrane</keyword>
<dbReference type="EMBL" id="JBHUJD010000021">
    <property type="protein sequence ID" value="MFD2311670.1"/>
    <property type="molecule type" value="Genomic_DNA"/>
</dbReference>
<keyword evidence="1" id="KW-1133">Transmembrane helix</keyword>
<proteinExistence type="predicted"/>
<feature type="transmembrane region" description="Helical" evidence="1">
    <location>
        <begin position="82"/>
        <end position="99"/>
    </location>
</feature>
<feature type="transmembrane region" description="Helical" evidence="1">
    <location>
        <begin position="105"/>
        <end position="123"/>
    </location>
</feature>
<dbReference type="InterPro" id="IPR026268">
    <property type="entry name" value="RseC"/>
</dbReference>